<keyword evidence="4" id="KW-1185">Reference proteome</keyword>
<sequence>MSSIVRTPPPKRLSQQNMTETTNDTRHDKTVVLETRDERQKPKTKSPQGLVQKQVVRFSLSPPAQHKQQAKQAQAKPPNVQKTGEPVKNKTEKKVAIATTARKEERLGEGKAEGENEMELLERIDKLIDDSRNLRGDIKEGIKKAIKSLRQMAKQTKESKSKGKREVREIQTQTEEEVTKESELIEGKEKDTGTGTENLIKELREQRKIIEREFAELKRELPKMTARIEEYRKEEETSKKEIREALNQGIIEFKSYASVAATAVKTEGKGRTRPEYETAKYAITVASEGTETSGEVLEEIRRVVDAKKTGLRVDRIRKIKDQKVVIGCESREELEKVKEKLKKNKNLLVEEATNKDPLILLRDVLSVHTDEELVAALKCKNKELMREVRKEEEERIRVRYRRNTRNPHANHVVVQVPPVMWHNITEAGRVHIDLQRVAAVDQTPLVQCSRCLGYGHGRRLCKEEKDTCSHCGGPHKKESCPEHQSGKKPSCINCSRASIEGASHNAFEQECPVRRRWDRLARASVAYC</sequence>
<evidence type="ECO:0000313" key="3">
    <source>
        <dbReference type="EMBL" id="CAK1545370.1"/>
    </source>
</evidence>
<feature type="compositionally biased region" description="Low complexity" evidence="2">
    <location>
        <begin position="62"/>
        <end position="82"/>
    </location>
</feature>
<reference evidence="3 4" key="1">
    <citation type="submission" date="2023-11" db="EMBL/GenBank/DDBJ databases">
        <authorList>
            <person name="Okamura Y."/>
        </authorList>
    </citation>
    <scope>NUCLEOTIDE SEQUENCE [LARGE SCALE GENOMIC DNA]</scope>
</reference>
<feature type="compositionally biased region" description="Polar residues" evidence="2">
    <location>
        <begin position="13"/>
        <end position="22"/>
    </location>
</feature>
<gene>
    <name evidence="3" type="ORF">LNINA_LOCUS5030</name>
</gene>
<comment type="caution">
    <text evidence="3">The sequence shown here is derived from an EMBL/GenBank/DDBJ whole genome shotgun (WGS) entry which is preliminary data.</text>
</comment>
<dbReference type="EMBL" id="CAVLEF010000007">
    <property type="protein sequence ID" value="CAK1545370.1"/>
    <property type="molecule type" value="Genomic_DNA"/>
</dbReference>
<protein>
    <recommendedName>
        <fullName evidence="5">Gag-like protein</fullName>
    </recommendedName>
</protein>
<evidence type="ECO:0008006" key="5">
    <source>
        <dbReference type="Google" id="ProtNLM"/>
    </source>
</evidence>
<accession>A0AAV1J7N7</accession>
<evidence type="ECO:0000313" key="4">
    <source>
        <dbReference type="Proteomes" id="UP001497472"/>
    </source>
</evidence>
<feature type="compositionally biased region" description="Basic and acidic residues" evidence="2">
    <location>
        <begin position="23"/>
        <end position="41"/>
    </location>
</feature>
<feature type="region of interest" description="Disordered" evidence="2">
    <location>
        <begin position="149"/>
        <end position="184"/>
    </location>
</feature>
<feature type="compositionally biased region" description="Basic and acidic residues" evidence="2">
    <location>
        <begin position="155"/>
        <end position="169"/>
    </location>
</feature>
<feature type="coiled-coil region" evidence="1">
    <location>
        <begin position="331"/>
        <end position="401"/>
    </location>
</feature>
<feature type="compositionally biased region" description="Basic and acidic residues" evidence="2">
    <location>
        <begin position="85"/>
        <end position="114"/>
    </location>
</feature>
<dbReference type="AlphaFoldDB" id="A0AAV1J7N7"/>
<evidence type="ECO:0000256" key="1">
    <source>
        <dbReference type="SAM" id="Coils"/>
    </source>
</evidence>
<proteinExistence type="predicted"/>
<keyword evidence="1" id="KW-0175">Coiled coil</keyword>
<feature type="region of interest" description="Disordered" evidence="2">
    <location>
        <begin position="1"/>
        <end position="114"/>
    </location>
</feature>
<evidence type="ECO:0000256" key="2">
    <source>
        <dbReference type="SAM" id="MobiDB-lite"/>
    </source>
</evidence>
<organism evidence="3 4">
    <name type="scientific">Leptosia nina</name>
    <dbReference type="NCBI Taxonomy" id="320188"/>
    <lineage>
        <taxon>Eukaryota</taxon>
        <taxon>Metazoa</taxon>
        <taxon>Ecdysozoa</taxon>
        <taxon>Arthropoda</taxon>
        <taxon>Hexapoda</taxon>
        <taxon>Insecta</taxon>
        <taxon>Pterygota</taxon>
        <taxon>Neoptera</taxon>
        <taxon>Endopterygota</taxon>
        <taxon>Lepidoptera</taxon>
        <taxon>Glossata</taxon>
        <taxon>Ditrysia</taxon>
        <taxon>Papilionoidea</taxon>
        <taxon>Pieridae</taxon>
        <taxon>Pierinae</taxon>
        <taxon>Leptosia</taxon>
    </lineage>
</organism>
<feature type="coiled-coil region" evidence="1">
    <location>
        <begin position="200"/>
        <end position="248"/>
    </location>
</feature>
<name>A0AAV1J7N7_9NEOP</name>
<dbReference type="Proteomes" id="UP001497472">
    <property type="component" value="Unassembled WGS sequence"/>
</dbReference>